<dbReference type="PANTHER" id="PTHR42914:SF1">
    <property type="entry name" value="7-CYANO-7-DEAZAGUANINE SYNTHASE"/>
    <property type="match status" value="1"/>
</dbReference>
<dbReference type="GO" id="GO:0016787">
    <property type="term" value="F:hydrolase activity"/>
    <property type="evidence" value="ECO:0007669"/>
    <property type="project" value="UniProtKB-KW"/>
</dbReference>
<evidence type="ECO:0000256" key="6">
    <source>
        <dbReference type="ARBA" id="ARBA00022840"/>
    </source>
</evidence>
<dbReference type="CDD" id="cd01995">
    <property type="entry name" value="QueC-like"/>
    <property type="match status" value="1"/>
</dbReference>
<dbReference type="Gene3D" id="3.40.50.620">
    <property type="entry name" value="HUPs"/>
    <property type="match status" value="1"/>
</dbReference>
<dbReference type="HAMAP" id="MF_01633">
    <property type="entry name" value="QueC"/>
    <property type="match status" value="1"/>
</dbReference>
<evidence type="ECO:0000256" key="8">
    <source>
        <dbReference type="ARBA" id="ARBA00039149"/>
    </source>
</evidence>
<keyword evidence="6" id="KW-0067">ATP-binding</keyword>
<reference evidence="10" key="2">
    <citation type="journal article" date="2014" name="ISME J.">
        <title>Microbial stratification in low pH oxic and suboxic macroscopic growths along an acid mine drainage.</title>
        <authorList>
            <person name="Mendez-Garcia C."/>
            <person name="Mesa V."/>
            <person name="Sprenger R.R."/>
            <person name="Richter M."/>
            <person name="Diez M.S."/>
            <person name="Solano J."/>
            <person name="Bargiela R."/>
            <person name="Golyshina O.V."/>
            <person name="Manteca A."/>
            <person name="Ramos J.L."/>
            <person name="Gallego J.R."/>
            <person name="Llorente I."/>
            <person name="Martins Dos Santos V.A."/>
            <person name="Jensen O.N."/>
            <person name="Pelaez A.I."/>
            <person name="Sanchez J."/>
            <person name="Ferrer M."/>
        </authorList>
    </citation>
    <scope>NUCLEOTIDE SEQUENCE</scope>
</reference>
<dbReference type="EMBL" id="AUZY01006593">
    <property type="protein sequence ID" value="EQD53847.1"/>
    <property type="molecule type" value="Genomic_DNA"/>
</dbReference>
<dbReference type="PANTHER" id="PTHR42914">
    <property type="entry name" value="7-CYANO-7-DEAZAGUANINE SYNTHASE"/>
    <property type="match status" value="1"/>
</dbReference>
<comment type="catalytic activity">
    <reaction evidence="9">
        <text>7-carboxy-7-carbaguanine + NH4(+) + 2 ATP = 7-cyano-7-carbaguanine + 2 AMP + 2 diphosphate + 2 H(+)</text>
        <dbReference type="Rhea" id="RHEA:27982"/>
        <dbReference type="ChEBI" id="CHEBI:15378"/>
        <dbReference type="ChEBI" id="CHEBI:28938"/>
        <dbReference type="ChEBI" id="CHEBI:30616"/>
        <dbReference type="ChEBI" id="CHEBI:33019"/>
        <dbReference type="ChEBI" id="CHEBI:45075"/>
        <dbReference type="ChEBI" id="CHEBI:61036"/>
        <dbReference type="ChEBI" id="CHEBI:456215"/>
        <dbReference type="EC" id="6.3.4.20"/>
    </reaction>
</comment>
<dbReference type="SUPFAM" id="SSF52402">
    <property type="entry name" value="Adenine nucleotide alpha hydrolases-like"/>
    <property type="match status" value="1"/>
</dbReference>
<dbReference type="AlphaFoldDB" id="T1AA03"/>
<dbReference type="Pfam" id="PF06508">
    <property type="entry name" value="QueC"/>
    <property type="match status" value="1"/>
</dbReference>
<organism evidence="10">
    <name type="scientific">mine drainage metagenome</name>
    <dbReference type="NCBI Taxonomy" id="410659"/>
    <lineage>
        <taxon>unclassified sequences</taxon>
        <taxon>metagenomes</taxon>
        <taxon>ecological metagenomes</taxon>
    </lineage>
</organism>
<dbReference type="GO" id="GO:0016874">
    <property type="term" value="F:ligase activity"/>
    <property type="evidence" value="ECO:0007669"/>
    <property type="project" value="UniProtKB-KW"/>
</dbReference>
<evidence type="ECO:0000256" key="2">
    <source>
        <dbReference type="ARBA" id="ARBA00022598"/>
    </source>
</evidence>
<protein>
    <recommendedName>
        <fullName evidence="8">7-cyano-7-deazaguanine synthase</fullName>
        <ecNumber evidence="8">6.3.4.20</ecNumber>
    </recommendedName>
</protein>
<reference evidence="10" key="1">
    <citation type="submission" date="2013-08" db="EMBL/GenBank/DDBJ databases">
        <authorList>
            <person name="Mendez C."/>
            <person name="Richter M."/>
            <person name="Ferrer M."/>
            <person name="Sanchez J."/>
        </authorList>
    </citation>
    <scope>NUCLEOTIDE SEQUENCE</scope>
</reference>
<evidence type="ECO:0000256" key="3">
    <source>
        <dbReference type="ARBA" id="ARBA00022723"/>
    </source>
</evidence>
<keyword evidence="2" id="KW-0436">Ligase</keyword>
<keyword evidence="4" id="KW-0547">Nucleotide-binding</keyword>
<keyword evidence="10" id="KW-0378">Hydrolase</keyword>
<evidence type="ECO:0000256" key="1">
    <source>
        <dbReference type="ARBA" id="ARBA00005061"/>
    </source>
</evidence>
<evidence type="ECO:0000256" key="4">
    <source>
        <dbReference type="ARBA" id="ARBA00022741"/>
    </source>
</evidence>
<dbReference type="NCBIfam" id="TIGR00364">
    <property type="entry name" value="7-cyano-7-deazaguanine synthase QueC"/>
    <property type="match status" value="1"/>
</dbReference>
<keyword evidence="3" id="KW-0479">Metal-binding</keyword>
<dbReference type="GO" id="GO:0005524">
    <property type="term" value="F:ATP binding"/>
    <property type="evidence" value="ECO:0007669"/>
    <property type="project" value="UniProtKB-KW"/>
</dbReference>
<dbReference type="InterPro" id="IPR014729">
    <property type="entry name" value="Rossmann-like_a/b/a_fold"/>
</dbReference>
<evidence type="ECO:0000256" key="9">
    <source>
        <dbReference type="ARBA" id="ARBA00047890"/>
    </source>
</evidence>
<name>T1AA03_9ZZZZ</name>
<dbReference type="InterPro" id="IPR018317">
    <property type="entry name" value="QueC"/>
</dbReference>
<gene>
    <name evidence="10" type="ORF">B1B_09994</name>
</gene>
<keyword evidence="5" id="KW-0862">Zinc</keyword>
<proteinExistence type="inferred from homology"/>
<dbReference type="EC" id="6.3.4.20" evidence="8"/>
<comment type="similarity">
    <text evidence="7">Belongs to the QueC family.</text>
</comment>
<evidence type="ECO:0000256" key="5">
    <source>
        <dbReference type="ARBA" id="ARBA00022833"/>
    </source>
</evidence>
<evidence type="ECO:0000256" key="7">
    <source>
        <dbReference type="ARBA" id="ARBA00037993"/>
    </source>
</evidence>
<evidence type="ECO:0000313" key="10">
    <source>
        <dbReference type="EMBL" id="EQD53847.1"/>
    </source>
</evidence>
<comment type="caution">
    <text evidence="10">The sequence shown here is derived from an EMBL/GenBank/DDBJ whole genome shotgun (WGS) entry which is preliminary data.</text>
</comment>
<comment type="pathway">
    <text evidence="1">Purine metabolism; 7-cyano-7-deazaguanine biosynthesis.</text>
</comment>
<sequence>MVLLSGGMDSATCLGLAVRESPPVHALTVVYGQRHMREIRCARALAGHYGIEKHSVLDIPIGPLLDSSLTDRHRPLPRAGKRGRTAIPSTYVPARNTLLLAAALGYAESHRLARIYLGVNAIDYSGYPDCRPEYLRAFERLARLATRVGVEEHRSIHLRAPLLRKSKADIVRWGERLGVPWRLTWSCYAGGAEPCGVCDSCRLRALGFREAGVRDPTVPTDRAA</sequence>
<dbReference type="GO" id="GO:0046872">
    <property type="term" value="F:metal ion binding"/>
    <property type="evidence" value="ECO:0007669"/>
    <property type="project" value="UniProtKB-KW"/>
</dbReference>
<dbReference type="PIRSF" id="PIRSF006293">
    <property type="entry name" value="ExsB"/>
    <property type="match status" value="1"/>
</dbReference>
<accession>T1AA03</accession>